<protein>
    <submittedName>
        <fullName evidence="2">Uncharacterized protein</fullName>
    </submittedName>
</protein>
<feature type="region of interest" description="Disordered" evidence="1">
    <location>
        <begin position="55"/>
        <end position="87"/>
    </location>
</feature>
<accession>A0ABQ4ELA6</accession>
<evidence type="ECO:0000313" key="2">
    <source>
        <dbReference type="EMBL" id="GIG95530.1"/>
    </source>
</evidence>
<proteinExistence type="predicted"/>
<evidence type="ECO:0000256" key="1">
    <source>
        <dbReference type="SAM" id="MobiDB-lite"/>
    </source>
</evidence>
<sequence length="122" mass="14039">MRKVRRTRPVPLVFRHCRDWRRLWLWCRCGRRWSSCPWQGLSILLPQTVPAPDLPPQLAMPTVPPAPDPPPPAPLTPPRGRNRHPRWNAEYPTHRALPALVDGARGTLGEWRRGRAGTGAWR</sequence>
<dbReference type="RefSeq" id="WP_203857134.1">
    <property type="nucleotide sequence ID" value="NZ_BAAAZQ010000007.1"/>
</dbReference>
<dbReference type="Proteomes" id="UP000621500">
    <property type="component" value="Unassembled WGS sequence"/>
</dbReference>
<gene>
    <name evidence="2" type="ORF">Pma05_21030</name>
</gene>
<organism evidence="2 3">
    <name type="scientific">Plantactinospora mayteni</name>
    <dbReference type="NCBI Taxonomy" id="566021"/>
    <lineage>
        <taxon>Bacteria</taxon>
        <taxon>Bacillati</taxon>
        <taxon>Actinomycetota</taxon>
        <taxon>Actinomycetes</taxon>
        <taxon>Micromonosporales</taxon>
        <taxon>Micromonosporaceae</taxon>
        <taxon>Plantactinospora</taxon>
    </lineage>
</organism>
<name>A0ABQ4ELA6_9ACTN</name>
<keyword evidence="3" id="KW-1185">Reference proteome</keyword>
<dbReference type="EMBL" id="BONX01000011">
    <property type="protein sequence ID" value="GIG95530.1"/>
    <property type="molecule type" value="Genomic_DNA"/>
</dbReference>
<reference evidence="2 3" key="1">
    <citation type="submission" date="2021-01" db="EMBL/GenBank/DDBJ databases">
        <title>Whole genome shotgun sequence of Plantactinospora mayteni NBRC 109088.</title>
        <authorList>
            <person name="Komaki H."/>
            <person name="Tamura T."/>
        </authorList>
    </citation>
    <scope>NUCLEOTIDE SEQUENCE [LARGE SCALE GENOMIC DNA]</scope>
    <source>
        <strain evidence="2 3">NBRC 109088</strain>
    </source>
</reference>
<feature type="compositionally biased region" description="Pro residues" evidence="1">
    <location>
        <begin position="62"/>
        <end position="77"/>
    </location>
</feature>
<evidence type="ECO:0000313" key="3">
    <source>
        <dbReference type="Proteomes" id="UP000621500"/>
    </source>
</evidence>
<comment type="caution">
    <text evidence="2">The sequence shown here is derived from an EMBL/GenBank/DDBJ whole genome shotgun (WGS) entry which is preliminary data.</text>
</comment>